<dbReference type="EMBL" id="KC595512">
    <property type="protein sequence ID" value="AGR46720.1"/>
    <property type="molecule type" value="Genomic_DNA"/>
</dbReference>
<sequence length="181" mass="20421">MSGYPLESCKDCIHEKMCKFIAVFNEMKSSGVPVDYDDPELCTLFEASGGDGTPTGDFLSGLLKNHPDVQVMYMDDFFSQSAKQASDSAVRNHLNKTDPDVAIKQMNEQLLKAIREYQVQEGVDPDKVKFNPETLEMVGLDTLSYYQVPGFGSLDTEYDDDMELGMFWLGHTEEDEEEEDQ</sequence>
<evidence type="ECO:0000313" key="2">
    <source>
        <dbReference type="Proteomes" id="UP000015092"/>
    </source>
</evidence>
<name>S5MM25_9CAUD</name>
<dbReference type="GeneID" id="26642147"/>
<accession>S5MM25</accession>
<keyword evidence="2" id="KW-1185">Reference proteome</keyword>
<reference evidence="1 2" key="1">
    <citation type="journal article" date="2014" name="Genome Announc.">
        <title>Genome Sequences of Three Novel Bacillus cereus Bacteriophages.</title>
        <authorList>
            <person name="Grose J.H."/>
            <person name="Jensen J.D."/>
            <person name="Merrill B.D."/>
            <person name="Fisher J.N."/>
            <person name="Burnett S.H."/>
            <person name="Breakwell D.P."/>
        </authorList>
    </citation>
    <scope>NUCLEOTIDE SEQUENCE [LARGE SCALE GENOMIC DNA]</scope>
</reference>
<organism evidence="1 2">
    <name type="scientific">Bacillus phage JL</name>
    <dbReference type="NCBI Taxonomy" id="1296655"/>
    <lineage>
        <taxon>Viruses</taxon>
        <taxon>Duplodnaviria</taxon>
        <taxon>Heunggongvirae</taxon>
        <taxon>Uroviricota</taxon>
        <taxon>Caudoviricetes</taxon>
        <taxon>Herelleviridae</taxon>
        <taxon>Spounavirinae</taxon>
        <taxon>Siminovitchvirus</taxon>
        <taxon>Siminovitchvirus JL</taxon>
    </lineage>
</organism>
<dbReference type="OrthoDB" id="31792at10239"/>
<evidence type="ECO:0000313" key="1">
    <source>
        <dbReference type="EMBL" id="AGR46720.1"/>
    </source>
</evidence>
<protein>
    <submittedName>
        <fullName evidence="1">Uncharacterized protein</fullName>
    </submittedName>
</protein>
<proteinExistence type="predicted"/>
<gene>
    <name evidence="1" type="ORF">JL_29</name>
</gene>
<dbReference type="KEGG" id="vg:26642147"/>
<dbReference type="RefSeq" id="YP_009215809.1">
    <property type="nucleotide sequence ID" value="NC_028982.1"/>
</dbReference>
<dbReference type="Proteomes" id="UP000015092">
    <property type="component" value="Segment"/>
</dbReference>